<feature type="compositionally biased region" description="Polar residues" evidence="2">
    <location>
        <begin position="7"/>
        <end position="38"/>
    </location>
</feature>
<evidence type="ECO:0000256" key="1">
    <source>
        <dbReference type="SAM" id="Coils"/>
    </source>
</evidence>
<dbReference type="Proteomes" id="UP000521872">
    <property type="component" value="Unassembled WGS sequence"/>
</dbReference>
<gene>
    <name evidence="3" type="ORF">D9613_006333</name>
</gene>
<dbReference type="EMBL" id="JAACJL010000030">
    <property type="protein sequence ID" value="KAF4617660.1"/>
    <property type="molecule type" value="Genomic_DNA"/>
</dbReference>
<evidence type="ECO:0000313" key="4">
    <source>
        <dbReference type="Proteomes" id="UP000521872"/>
    </source>
</evidence>
<accession>A0A8H4QUE6</accession>
<sequence length="188" mass="22089">MARDLPSQFNVVEQPASSPRLLTTQPSPDQPAASTSRNSRLEQGESKEGSSTDSSDSLDSLEEEFPFRVLLDKGSEKNWTTFRSKMDKVLESHRRKDQGSEENWITFQSKIDKVLESLHRKEAKIIEDLDWQVRRFKRHMKVAIEQRNEVVEENGELRRHLEGVQDELEELKRRLDSRHRYTNPTYFM</sequence>
<feature type="compositionally biased region" description="Basic and acidic residues" evidence="2">
    <location>
        <begin position="39"/>
        <end position="50"/>
    </location>
</feature>
<proteinExistence type="predicted"/>
<dbReference type="AlphaFoldDB" id="A0A8H4QUE6"/>
<keyword evidence="4" id="KW-1185">Reference proteome</keyword>
<organism evidence="3 4">
    <name type="scientific">Agrocybe pediades</name>
    <dbReference type="NCBI Taxonomy" id="84607"/>
    <lineage>
        <taxon>Eukaryota</taxon>
        <taxon>Fungi</taxon>
        <taxon>Dikarya</taxon>
        <taxon>Basidiomycota</taxon>
        <taxon>Agaricomycotina</taxon>
        <taxon>Agaricomycetes</taxon>
        <taxon>Agaricomycetidae</taxon>
        <taxon>Agaricales</taxon>
        <taxon>Agaricineae</taxon>
        <taxon>Strophariaceae</taxon>
        <taxon>Agrocybe</taxon>
    </lineage>
</organism>
<name>A0A8H4QUE6_9AGAR</name>
<keyword evidence="1" id="KW-0175">Coiled coil</keyword>
<feature type="region of interest" description="Disordered" evidence="2">
    <location>
        <begin position="1"/>
        <end position="60"/>
    </location>
</feature>
<comment type="caution">
    <text evidence="3">The sequence shown here is derived from an EMBL/GenBank/DDBJ whole genome shotgun (WGS) entry which is preliminary data.</text>
</comment>
<evidence type="ECO:0000256" key="2">
    <source>
        <dbReference type="SAM" id="MobiDB-lite"/>
    </source>
</evidence>
<evidence type="ECO:0000313" key="3">
    <source>
        <dbReference type="EMBL" id="KAF4617660.1"/>
    </source>
</evidence>
<reference evidence="3 4" key="1">
    <citation type="submission" date="2019-12" db="EMBL/GenBank/DDBJ databases">
        <authorList>
            <person name="Floudas D."/>
            <person name="Bentzer J."/>
            <person name="Ahren D."/>
            <person name="Johansson T."/>
            <person name="Persson P."/>
            <person name="Tunlid A."/>
        </authorList>
    </citation>
    <scope>NUCLEOTIDE SEQUENCE [LARGE SCALE GENOMIC DNA]</scope>
    <source>
        <strain evidence="3 4">CBS 102.39</strain>
    </source>
</reference>
<feature type="coiled-coil region" evidence="1">
    <location>
        <begin position="147"/>
        <end position="174"/>
    </location>
</feature>
<protein>
    <submittedName>
        <fullName evidence="3">Uncharacterized protein</fullName>
    </submittedName>
</protein>